<gene>
    <name evidence="1" type="ORF">FHS29_001153</name>
</gene>
<keyword evidence="2" id="KW-1185">Reference proteome</keyword>
<sequence>MPVRLNPDHQWSRWGGYLPGDDHRWARKASSNGGTPVVTRTAPGRYVVDYSTLGDLAGQPADADFGLAHPRAADR</sequence>
<accession>A0A841CCA8</accession>
<organism evidence="1 2">
    <name type="scientific">Saccharothrix tamanrassetensis</name>
    <dbReference type="NCBI Taxonomy" id="1051531"/>
    <lineage>
        <taxon>Bacteria</taxon>
        <taxon>Bacillati</taxon>
        <taxon>Actinomycetota</taxon>
        <taxon>Actinomycetes</taxon>
        <taxon>Pseudonocardiales</taxon>
        <taxon>Pseudonocardiaceae</taxon>
        <taxon>Saccharothrix</taxon>
    </lineage>
</organism>
<dbReference type="Proteomes" id="UP000547510">
    <property type="component" value="Unassembled WGS sequence"/>
</dbReference>
<dbReference type="AlphaFoldDB" id="A0A841CCA8"/>
<name>A0A841CCA8_9PSEU</name>
<protein>
    <submittedName>
        <fullName evidence="1">Uncharacterized protein</fullName>
    </submittedName>
</protein>
<comment type="caution">
    <text evidence="1">The sequence shown here is derived from an EMBL/GenBank/DDBJ whole genome shotgun (WGS) entry which is preliminary data.</text>
</comment>
<evidence type="ECO:0000313" key="2">
    <source>
        <dbReference type="Proteomes" id="UP000547510"/>
    </source>
</evidence>
<proteinExistence type="predicted"/>
<dbReference type="EMBL" id="JACHJN010000002">
    <property type="protein sequence ID" value="MBB5954583.1"/>
    <property type="molecule type" value="Genomic_DNA"/>
</dbReference>
<evidence type="ECO:0000313" key="1">
    <source>
        <dbReference type="EMBL" id="MBB5954583.1"/>
    </source>
</evidence>
<reference evidence="1 2" key="1">
    <citation type="submission" date="2020-08" db="EMBL/GenBank/DDBJ databases">
        <title>Genomic Encyclopedia of Type Strains, Phase III (KMG-III): the genomes of soil and plant-associated and newly described type strains.</title>
        <authorList>
            <person name="Whitman W."/>
        </authorList>
    </citation>
    <scope>NUCLEOTIDE SEQUENCE [LARGE SCALE GENOMIC DNA]</scope>
    <source>
        <strain evidence="1 2">CECT 8640</strain>
    </source>
</reference>
<dbReference type="RefSeq" id="WP_184688976.1">
    <property type="nucleotide sequence ID" value="NZ_JACHJN010000002.1"/>
</dbReference>